<dbReference type="PaxDb" id="39947-A0A0P0X4H9"/>
<organism evidence="1 2">
    <name type="scientific">Oryza sativa subsp. japonica</name>
    <name type="common">Rice</name>
    <dbReference type="NCBI Taxonomy" id="39947"/>
    <lineage>
        <taxon>Eukaryota</taxon>
        <taxon>Viridiplantae</taxon>
        <taxon>Streptophyta</taxon>
        <taxon>Embryophyta</taxon>
        <taxon>Tracheophyta</taxon>
        <taxon>Spermatophyta</taxon>
        <taxon>Magnoliopsida</taxon>
        <taxon>Liliopsida</taxon>
        <taxon>Poales</taxon>
        <taxon>Poaceae</taxon>
        <taxon>BOP clade</taxon>
        <taxon>Oryzoideae</taxon>
        <taxon>Oryzeae</taxon>
        <taxon>Oryzinae</taxon>
        <taxon>Oryza</taxon>
        <taxon>Oryza sativa</taxon>
    </lineage>
</organism>
<sequence>RGIGRGAGPRWKPHSGLPIVVGGHTAAVRVMEEEAVEQGSLAPAPMPVMANAAGTIAPGTWAVSVAVSLLASLSSTPSPHLACLPVPVA</sequence>
<dbReference type="Gramene" id="Os07t0275475-00">
    <property type="protein sequence ID" value="Os07t0275475-00"/>
    <property type="gene ID" value="Os07g0275475"/>
</dbReference>
<dbReference type="Proteomes" id="UP000059680">
    <property type="component" value="Chromosome 7"/>
</dbReference>
<feature type="non-terminal residue" evidence="1">
    <location>
        <position position="1"/>
    </location>
</feature>
<keyword evidence="2" id="KW-1185">Reference proteome</keyword>
<reference evidence="1 2" key="3">
    <citation type="journal article" date="2013" name="Rice">
        <title>Improvement of the Oryza sativa Nipponbare reference genome using next generation sequence and optical map data.</title>
        <authorList>
            <person name="Kawahara Y."/>
            <person name="de la Bastide M."/>
            <person name="Hamilton J.P."/>
            <person name="Kanamori H."/>
            <person name="McCombie W.R."/>
            <person name="Ouyang S."/>
            <person name="Schwartz D.C."/>
            <person name="Tanaka T."/>
            <person name="Wu J."/>
            <person name="Zhou S."/>
            <person name="Childs K.L."/>
            <person name="Davidson R.M."/>
            <person name="Lin H."/>
            <person name="Quesada-Ocampo L."/>
            <person name="Vaillancourt B."/>
            <person name="Sakai H."/>
            <person name="Lee S.S."/>
            <person name="Kim J."/>
            <person name="Numa H."/>
            <person name="Itoh T."/>
            <person name="Buell C.R."/>
            <person name="Matsumoto T."/>
        </authorList>
    </citation>
    <scope>NUCLEOTIDE SEQUENCE [LARGE SCALE GENOMIC DNA]</scope>
    <source>
        <strain evidence="2">cv. Nipponbare</strain>
    </source>
</reference>
<evidence type="ECO:0000313" key="1">
    <source>
        <dbReference type="EMBL" id="BAT00966.1"/>
    </source>
</evidence>
<reference evidence="2" key="1">
    <citation type="journal article" date="2005" name="Nature">
        <title>The map-based sequence of the rice genome.</title>
        <authorList>
            <consortium name="International rice genome sequencing project (IRGSP)"/>
            <person name="Matsumoto T."/>
            <person name="Wu J."/>
            <person name="Kanamori H."/>
            <person name="Katayose Y."/>
            <person name="Fujisawa M."/>
            <person name="Namiki N."/>
            <person name="Mizuno H."/>
            <person name="Yamamoto K."/>
            <person name="Antonio B.A."/>
            <person name="Baba T."/>
            <person name="Sakata K."/>
            <person name="Nagamura Y."/>
            <person name="Aoki H."/>
            <person name="Arikawa K."/>
            <person name="Arita K."/>
            <person name="Bito T."/>
            <person name="Chiden Y."/>
            <person name="Fujitsuka N."/>
            <person name="Fukunaka R."/>
            <person name="Hamada M."/>
            <person name="Harada C."/>
            <person name="Hayashi A."/>
            <person name="Hijishita S."/>
            <person name="Honda M."/>
            <person name="Hosokawa S."/>
            <person name="Ichikawa Y."/>
            <person name="Idonuma A."/>
            <person name="Iijima M."/>
            <person name="Ikeda M."/>
            <person name="Ikeno M."/>
            <person name="Ito K."/>
            <person name="Ito S."/>
            <person name="Ito T."/>
            <person name="Ito Y."/>
            <person name="Ito Y."/>
            <person name="Iwabuchi A."/>
            <person name="Kamiya K."/>
            <person name="Karasawa W."/>
            <person name="Kurita K."/>
            <person name="Katagiri S."/>
            <person name="Kikuta A."/>
            <person name="Kobayashi H."/>
            <person name="Kobayashi N."/>
            <person name="Machita K."/>
            <person name="Maehara T."/>
            <person name="Masukawa M."/>
            <person name="Mizubayashi T."/>
            <person name="Mukai Y."/>
            <person name="Nagasaki H."/>
            <person name="Nagata Y."/>
            <person name="Naito S."/>
            <person name="Nakashima M."/>
            <person name="Nakama Y."/>
            <person name="Nakamichi Y."/>
            <person name="Nakamura M."/>
            <person name="Meguro A."/>
            <person name="Negishi M."/>
            <person name="Ohta I."/>
            <person name="Ohta T."/>
            <person name="Okamoto M."/>
            <person name="Ono N."/>
            <person name="Saji S."/>
            <person name="Sakaguchi M."/>
            <person name="Sakai K."/>
            <person name="Shibata M."/>
            <person name="Shimokawa T."/>
            <person name="Song J."/>
            <person name="Takazaki Y."/>
            <person name="Terasawa K."/>
            <person name="Tsugane M."/>
            <person name="Tsuji K."/>
            <person name="Ueda S."/>
            <person name="Waki K."/>
            <person name="Yamagata H."/>
            <person name="Yamamoto M."/>
            <person name="Yamamoto S."/>
            <person name="Yamane H."/>
            <person name="Yoshiki S."/>
            <person name="Yoshihara R."/>
            <person name="Yukawa K."/>
            <person name="Zhong H."/>
            <person name="Yano M."/>
            <person name="Yuan Q."/>
            <person name="Ouyang S."/>
            <person name="Liu J."/>
            <person name="Jones K.M."/>
            <person name="Gansberger K."/>
            <person name="Moffat K."/>
            <person name="Hill J."/>
            <person name="Bera J."/>
            <person name="Fadrosh D."/>
            <person name="Jin S."/>
            <person name="Johri S."/>
            <person name="Kim M."/>
            <person name="Overton L."/>
            <person name="Reardon M."/>
            <person name="Tsitrin T."/>
            <person name="Vuong H."/>
            <person name="Weaver B."/>
            <person name="Ciecko A."/>
            <person name="Tallon L."/>
            <person name="Jackson J."/>
            <person name="Pai G."/>
            <person name="Aken S.V."/>
            <person name="Utterback T."/>
            <person name="Reidmuller S."/>
            <person name="Feldblyum T."/>
            <person name="Hsiao J."/>
            <person name="Zismann V."/>
            <person name="Iobst S."/>
            <person name="de Vazeille A.R."/>
            <person name="Buell C.R."/>
            <person name="Ying K."/>
            <person name="Li Y."/>
            <person name="Lu T."/>
            <person name="Huang Y."/>
            <person name="Zhao Q."/>
            <person name="Feng Q."/>
            <person name="Zhang L."/>
            <person name="Zhu J."/>
            <person name="Weng Q."/>
            <person name="Mu J."/>
            <person name="Lu Y."/>
            <person name="Fan D."/>
            <person name="Liu Y."/>
            <person name="Guan J."/>
            <person name="Zhang Y."/>
            <person name="Yu S."/>
            <person name="Liu X."/>
            <person name="Zhang Y."/>
            <person name="Hong G."/>
            <person name="Han B."/>
            <person name="Choisne N."/>
            <person name="Demange N."/>
            <person name="Orjeda G."/>
            <person name="Samain S."/>
            <person name="Cattolico L."/>
            <person name="Pelletier E."/>
            <person name="Couloux A."/>
            <person name="Segurens B."/>
            <person name="Wincker P."/>
            <person name="D'Hont A."/>
            <person name="Scarpelli C."/>
            <person name="Weissenbach J."/>
            <person name="Salanoubat M."/>
            <person name="Quetier F."/>
            <person name="Yu Y."/>
            <person name="Kim H.R."/>
            <person name="Rambo T."/>
            <person name="Currie J."/>
            <person name="Collura K."/>
            <person name="Luo M."/>
            <person name="Yang T."/>
            <person name="Ammiraju J.S.S."/>
            <person name="Engler F."/>
            <person name="Soderlund C."/>
            <person name="Wing R.A."/>
            <person name="Palmer L.E."/>
            <person name="de la Bastide M."/>
            <person name="Spiegel L."/>
            <person name="Nascimento L."/>
            <person name="Zutavern T."/>
            <person name="O'Shaughnessy A."/>
            <person name="Dike S."/>
            <person name="Dedhia N."/>
            <person name="Preston R."/>
            <person name="Balija V."/>
            <person name="McCombie W.R."/>
            <person name="Chow T."/>
            <person name="Chen H."/>
            <person name="Chung M."/>
            <person name="Chen C."/>
            <person name="Shaw J."/>
            <person name="Wu H."/>
            <person name="Hsiao K."/>
            <person name="Chao Y."/>
            <person name="Chu M."/>
            <person name="Cheng C."/>
            <person name="Hour A."/>
            <person name="Lee P."/>
            <person name="Lin S."/>
            <person name="Lin Y."/>
            <person name="Liou J."/>
            <person name="Liu S."/>
            <person name="Hsing Y."/>
            <person name="Raghuvanshi S."/>
            <person name="Mohanty A."/>
            <person name="Bharti A.K."/>
            <person name="Gaur A."/>
            <person name="Gupta V."/>
            <person name="Kumar D."/>
            <person name="Ravi V."/>
            <person name="Vij S."/>
            <person name="Kapur A."/>
            <person name="Khurana P."/>
            <person name="Khurana P."/>
            <person name="Khurana J.P."/>
            <person name="Tyagi A.K."/>
            <person name="Gaikwad K."/>
            <person name="Singh A."/>
            <person name="Dalal V."/>
            <person name="Srivastava S."/>
            <person name="Dixit A."/>
            <person name="Pal A.K."/>
            <person name="Ghazi I.A."/>
            <person name="Yadav M."/>
            <person name="Pandit A."/>
            <person name="Bhargava A."/>
            <person name="Sureshbabu K."/>
            <person name="Batra K."/>
            <person name="Sharma T.R."/>
            <person name="Mohapatra T."/>
            <person name="Singh N.K."/>
            <person name="Messing J."/>
            <person name="Nelson A.B."/>
            <person name="Fuks G."/>
            <person name="Kavchok S."/>
            <person name="Keizer G."/>
            <person name="Linton E."/>
            <person name="Llaca V."/>
            <person name="Song R."/>
            <person name="Tanyolac B."/>
            <person name="Young S."/>
            <person name="Ho-Il K."/>
            <person name="Hahn J.H."/>
            <person name="Sangsakoo G."/>
            <person name="Vanavichit A."/>
            <person name="de Mattos Luiz.A.T."/>
            <person name="Zimmer P.D."/>
            <person name="Malone G."/>
            <person name="Dellagostin O."/>
            <person name="de Oliveira A.C."/>
            <person name="Bevan M."/>
            <person name="Bancroft I."/>
            <person name="Minx P."/>
            <person name="Cordum H."/>
            <person name="Wilson R."/>
            <person name="Cheng Z."/>
            <person name="Jin W."/>
            <person name="Jiang J."/>
            <person name="Leong S.A."/>
            <person name="Iwama H."/>
            <person name="Gojobori T."/>
            <person name="Itoh T."/>
            <person name="Niimura Y."/>
            <person name="Fujii Y."/>
            <person name="Habara T."/>
            <person name="Sakai H."/>
            <person name="Sato Y."/>
            <person name="Wilson G."/>
            <person name="Kumar K."/>
            <person name="McCouch S."/>
            <person name="Juretic N."/>
            <person name="Hoen D."/>
            <person name="Wright S."/>
            <person name="Bruskiewich R."/>
            <person name="Bureau T."/>
            <person name="Miyao A."/>
            <person name="Hirochika H."/>
            <person name="Nishikawa T."/>
            <person name="Kadowaki K."/>
            <person name="Sugiura M."/>
            <person name="Burr B."/>
            <person name="Sasaki T."/>
        </authorList>
    </citation>
    <scope>NUCLEOTIDE SEQUENCE [LARGE SCALE GENOMIC DNA]</scope>
    <source>
        <strain evidence="2">cv. Nipponbare</strain>
    </source>
</reference>
<reference evidence="1 2" key="2">
    <citation type="journal article" date="2013" name="Plant Cell Physiol.">
        <title>Rice Annotation Project Database (RAP-DB): an integrative and interactive database for rice genomics.</title>
        <authorList>
            <person name="Sakai H."/>
            <person name="Lee S.S."/>
            <person name="Tanaka T."/>
            <person name="Numa H."/>
            <person name="Kim J."/>
            <person name="Kawahara Y."/>
            <person name="Wakimoto H."/>
            <person name="Yang C.C."/>
            <person name="Iwamoto M."/>
            <person name="Abe T."/>
            <person name="Yamada Y."/>
            <person name="Muto A."/>
            <person name="Inokuchi H."/>
            <person name="Ikemura T."/>
            <person name="Matsumoto T."/>
            <person name="Sasaki T."/>
            <person name="Itoh T."/>
        </authorList>
    </citation>
    <scope>NUCLEOTIDE SEQUENCE [LARGE SCALE GENOMIC DNA]</scope>
    <source>
        <strain evidence="2">cv. Nipponbare</strain>
    </source>
</reference>
<name>A0A0P0X4H9_ORYSJ</name>
<dbReference type="InParanoid" id="A0A0P0X4H9"/>
<proteinExistence type="predicted"/>
<gene>
    <name evidence="1" type="ordered locus">Os07g0275475</name>
    <name evidence="1" type="ORF">OSNPB_070275475</name>
</gene>
<accession>A0A0P0X4H9</accession>
<dbReference type="EMBL" id="AP014963">
    <property type="protein sequence ID" value="BAT00966.1"/>
    <property type="molecule type" value="Genomic_DNA"/>
</dbReference>
<dbReference type="AlphaFoldDB" id="A0A0P0X4H9"/>
<evidence type="ECO:0000313" key="2">
    <source>
        <dbReference type="Proteomes" id="UP000059680"/>
    </source>
</evidence>
<protein>
    <submittedName>
        <fullName evidence="1">Os07g0275475 protein</fullName>
    </submittedName>
</protein>